<sequence length="208" mass="23269">MELPNLELSPSPDPEKMSPKDTAIDRQTEDNKQSQRQPRARQKETLEDLKDMIWSLGADIQDMKQKGDSGTRDLYKTQNQLQDTTQETQKMTSALVRAVSKIQASLDKAHQDIASDKKGTEHIWLRKGKTSMAHHAPRRAHPPALSVMPLYQNIPFKSFANIDPTLFTPISTPLSVKNPDPSTLGTHMPFLPNTKAVANINHLDGKAN</sequence>
<dbReference type="Proteomes" id="UP000324241">
    <property type="component" value="Unassembled WGS sequence"/>
</dbReference>
<evidence type="ECO:0000256" key="1">
    <source>
        <dbReference type="SAM" id="MobiDB-lite"/>
    </source>
</evidence>
<gene>
    <name evidence="2" type="ORF">ATNIH1004_011737</name>
</gene>
<feature type="region of interest" description="Disordered" evidence="1">
    <location>
        <begin position="1"/>
        <end position="48"/>
    </location>
</feature>
<dbReference type="EMBL" id="QUQM01000009">
    <property type="protein sequence ID" value="KAA8641601.1"/>
    <property type="molecule type" value="Genomic_DNA"/>
</dbReference>
<organism evidence="2 3">
    <name type="scientific">Aspergillus tanneri</name>
    <dbReference type="NCBI Taxonomy" id="1220188"/>
    <lineage>
        <taxon>Eukaryota</taxon>
        <taxon>Fungi</taxon>
        <taxon>Dikarya</taxon>
        <taxon>Ascomycota</taxon>
        <taxon>Pezizomycotina</taxon>
        <taxon>Eurotiomycetes</taxon>
        <taxon>Eurotiomycetidae</taxon>
        <taxon>Eurotiales</taxon>
        <taxon>Aspergillaceae</taxon>
        <taxon>Aspergillus</taxon>
        <taxon>Aspergillus subgen. Circumdati</taxon>
    </lineage>
</organism>
<feature type="compositionally biased region" description="Basic and acidic residues" evidence="1">
    <location>
        <begin position="13"/>
        <end position="33"/>
    </location>
</feature>
<evidence type="ECO:0000313" key="3">
    <source>
        <dbReference type="Proteomes" id="UP000324241"/>
    </source>
</evidence>
<dbReference type="AlphaFoldDB" id="A0A5M9M4G0"/>
<name>A0A5M9M4G0_9EURO</name>
<dbReference type="RefSeq" id="XP_033420963.1">
    <property type="nucleotide sequence ID" value="XM_033576299.1"/>
</dbReference>
<comment type="caution">
    <text evidence="2">The sequence shown here is derived from an EMBL/GenBank/DDBJ whole genome shotgun (WGS) entry which is preliminary data.</text>
</comment>
<protein>
    <submittedName>
        <fullName evidence="2">Uncharacterized protein</fullName>
    </submittedName>
</protein>
<evidence type="ECO:0000313" key="2">
    <source>
        <dbReference type="EMBL" id="KAA8641601.1"/>
    </source>
</evidence>
<proteinExistence type="predicted"/>
<dbReference type="VEuPathDB" id="FungiDB:EYZ11_013237"/>
<dbReference type="GeneID" id="54334438"/>
<reference evidence="2 3" key="1">
    <citation type="submission" date="2019-08" db="EMBL/GenBank/DDBJ databases">
        <title>The genome sequence of a newly discovered highly antifungal drug resistant Aspergillus species, Aspergillus tanneri NIH 1004.</title>
        <authorList>
            <person name="Mounaud S."/>
            <person name="Singh I."/>
            <person name="Joardar V."/>
            <person name="Pakala S."/>
            <person name="Pakala S."/>
            <person name="Venepally P."/>
            <person name="Chung J.K."/>
            <person name="Losada L."/>
            <person name="Nierman W.C."/>
        </authorList>
    </citation>
    <scope>NUCLEOTIDE SEQUENCE [LARGE SCALE GENOMIC DNA]</scope>
    <source>
        <strain evidence="2 3">NIH1004</strain>
    </source>
</reference>
<accession>A0A5M9M4G0</accession>